<dbReference type="EMBL" id="MK072499">
    <property type="protein sequence ID" value="AYV86196.1"/>
    <property type="molecule type" value="Genomic_DNA"/>
</dbReference>
<feature type="domain" description="Xrn1 N-terminal" evidence="6">
    <location>
        <begin position="1"/>
        <end position="252"/>
    </location>
</feature>
<evidence type="ECO:0000256" key="2">
    <source>
        <dbReference type="ARBA" id="ARBA00022801"/>
    </source>
</evidence>
<dbReference type="PANTHER" id="PTHR12341">
    <property type="entry name" value="5'-&gt;3' EXORIBONUCLEASE"/>
    <property type="match status" value="1"/>
</dbReference>
<proteinExistence type="inferred from homology"/>
<feature type="domain" description="Xrn1 helical" evidence="7">
    <location>
        <begin position="459"/>
        <end position="517"/>
    </location>
</feature>
<keyword evidence="1" id="KW-0540">Nuclease</keyword>
<name>A0A3G5AG54_9VIRU</name>
<dbReference type="GO" id="GO:0016075">
    <property type="term" value="P:rRNA catabolic process"/>
    <property type="evidence" value="ECO:0007669"/>
    <property type="project" value="TreeGrafter"/>
</dbReference>
<dbReference type="InterPro" id="IPR004859">
    <property type="entry name" value="Xrn1_N"/>
</dbReference>
<comment type="similarity">
    <text evidence="4">Belongs to the 5'-3' exonuclease family.</text>
</comment>
<feature type="region of interest" description="Disordered" evidence="5">
    <location>
        <begin position="123"/>
        <end position="142"/>
    </location>
</feature>
<evidence type="ECO:0000313" key="8">
    <source>
        <dbReference type="EMBL" id="AYV86196.1"/>
    </source>
</evidence>
<feature type="domain" description="Xrn1 helical" evidence="7">
    <location>
        <begin position="296"/>
        <end position="337"/>
    </location>
</feature>
<keyword evidence="2" id="KW-0378">Hydrolase</keyword>
<gene>
    <name evidence="8" type="ORF">Solumvirus2_3</name>
</gene>
<dbReference type="Pfam" id="PF17846">
    <property type="entry name" value="XRN_M"/>
    <property type="match status" value="2"/>
</dbReference>
<dbReference type="Gene3D" id="3.40.50.12390">
    <property type="match status" value="1"/>
</dbReference>
<dbReference type="Pfam" id="PF03159">
    <property type="entry name" value="XRN_N"/>
    <property type="match status" value="1"/>
</dbReference>
<evidence type="ECO:0000259" key="7">
    <source>
        <dbReference type="Pfam" id="PF17846"/>
    </source>
</evidence>
<organism evidence="8">
    <name type="scientific">Solumvirus sp</name>
    <dbReference type="NCBI Taxonomy" id="2487773"/>
    <lineage>
        <taxon>Viruses</taxon>
        <taxon>Pithoviruses</taxon>
    </lineage>
</organism>
<feature type="compositionally biased region" description="Polar residues" evidence="5">
    <location>
        <begin position="131"/>
        <end position="142"/>
    </location>
</feature>
<sequence length="571" mass="65667">MGVPYLFKWIRENLTSTHFERRRSSSHDLILDHVPGEIFSLSFDLNGLIHQACQITYGYGKYHDEKRIKATAKMKDSDLYSEFEVTFKTLLNTAITTYNPVEQLIITVDGKAPVAKIQQQRRRRFRSSISTETNPKFDSNSISPGTEFMKKVDITIRNFIEEQRENLPPMIIYSPHDQIGEGEHKIMDIYRRMKQTQKDDGGNSAAVKVTKSSTLPKGEIPRDAIHACYGLDADLIMLSLLSPLKYIYLIREGIELPNNGKPVVGFNKRPVVENILNINELRNKLYHLMKPKNDEFKTCIHDFVVMLFMIGNDFLPHMSSLIHMPRSIPTLINSYKILGKPLTEPKKAEIIWPNFSEFLGVLKEAEKSLLAEISQIPFKYQSPILIKASEAMRVNVPNTTDKGNPSFKAGTIFDPTRFNYEGYRDSWYNHIFRYHGDQKAINTLAAALDMTPEQLNKPFDVKTSKADIDELRGMCQNYLDNLAWNYRYYHRGTSSINMNMYYPYHYTPLIIDLYFISIGYSPGKGYVASGHGSTPQVIYDLNDQLISILPRKSFLLDLRLIEKLLMKIGKV</sequence>
<dbReference type="GO" id="GO:0003723">
    <property type="term" value="F:RNA binding"/>
    <property type="evidence" value="ECO:0007669"/>
    <property type="project" value="TreeGrafter"/>
</dbReference>
<dbReference type="PANTHER" id="PTHR12341:SF7">
    <property type="entry name" value="5'-3' EXORIBONUCLEASE 1"/>
    <property type="match status" value="1"/>
</dbReference>
<reference evidence="8" key="1">
    <citation type="submission" date="2018-10" db="EMBL/GenBank/DDBJ databases">
        <title>Hidden diversity of soil giant viruses.</title>
        <authorList>
            <person name="Schulz F."/>
            <person name="Alteio L."/>
            <person name="Goudeau D."/>
            <person name="Ryan E.M."/>
            <person name="Malmstrom R.R."/>
            <person name="Blanchard J."/>
            <person name="Woyke T."/>
        </authorList>
    </citation>
    <scope>NUCLEOTIDE SEQUENCE</scope>
    <source>
        <strain evidence="8">SMV1</strain>
    </source>
</reference>
<protein>
    <submittedName>
        <fullName evidence="8">5'-3' exoribonuclease</fullName>
    </submittedName>
</protein>
<dbReference type="GO" id="GO:0000956">
    <property type="term" value="P:nuclear-transcribed mRNA catabolic process"/>
    <property type="evidence" value="ECO:0007669"/>
    <property type="project" value="TreeGrafter"/>
</dbReference>
<dbReference type="GO" id="GO:0004534">
    <property type="term" value="F:5'-3' RNA exonuclease activity"/>
    <property type="evidence" value="ECO:0007669"/>
    <property type="project" value="TreeGrafter"/>
</dbReference>
<dbReference type="InterPro" id="IPR027073">
    <property type="entry name" value="5_3_exoribonuclease"/>
</dbReference>
<evidence type="ECO:0000259" key="6">
    <source>
        <dbReference type="Pfam" id="PF03159"/>
    </source>
</evidence>
<dbReference type="InterPro" id="IPR041412">
    <property type="entry name" value="Xrn1_helical"/>
</dbReference>
<evidence type="ECO:0000256" key="5">
    <source>
        <dbReference type="SAM" id="MobiDB-lite"/>
    </source>
</evidence>
<keyword evidence="3" id="KW-0269">Exonuclease</keyword>
<accession>A0A3G5AG54</accession>
<evidence type="ECO:0000256" key="1">
    <source>
        <dbReference type="ARBA" id="ARBA00022722"/>
    </source>
</evidence>
<evidence type="ECO:0000256" key="4">
    <source>
        <dbReference type="ARBA" id="ARBA00038299"/>
    </source>
</evidence>
<evidence type="ECO:0000256" key="3">
    <source>
        <dbReference type="ARBA" id="ARBA00022839"/>
    </source>
</evidence>